<name>A0AAD2JWV4_9AGAR</name>
<dbReference type="SUPFAM" id="SSF51395">
    <property type="entry name" value="FMN-linked oxidoreductases"/>
    <property type="match status" value="1"/>
</dbReference>
<dbReference type="EMBL" id="CAVNYO010000108">
    <property type="protein sequence ID" value="CAK5266260.1"/>
    <property type="molecule type" value="Genomic_DNA"/>
</dbReference>
<dbReference type="AlphaFoldDB" id="A0AAD2JWV4"/>
<dbReference type="Proteomes" id="UP001295794">
    <property type="component" value="Unassembled WGS sequence"/>
</dbReference>
<dbReference type="GO" id="GO:0010181">
    <property type="term" value="F:FMN binding"/>
    <property type="evidence" value="ECO:0007669"/>
    <property type="project" value="InterPro"/>
</dbReference>
<dbReference type="InterPro" id="IPR001155">
    <property type="entry name" value="OxRdtase_FMN_N"/>
</dbReference>
<reference evidence="2" key="1">
    <citation type="submission" date="2023-11" db="EMBL/GenBank/DDBJ databases">
        <authorList>
            <person name="De Vega J J."/>
            <person name="De Vega J J."/>
        </authorList>
    </citation>
    <scope>NUCLEOTIDE SEQUENCE</scope>
</reference>
<evidence type="ECO:0000313" key="2">
    <source>
        <dbReference type="EMBL" id="CAK5266260.1"/>
    </source>
</evidence>
<dbReference type="GO" id="GO:0016491">
    <property type="term" value="F:oxidoreductase activity"/>
    <property type="evidence" value="ECO:0007669"/>
    <property type="project" value="InterPro"/>
</dbReference>
<evidence type="ECO:0000313" key="3">
    <source>
        <dbReference type="Proteomes" id="UP001295794"/>
    </source>
</evidence>
<dbReference type="Gene3D" id="3.20.20.70">
    <property type="entry name" value="Aldolase class I"/>
    <property type="match status" value="1"/>
</dbReference>
<sequence>MLEYYMQRLCRLRHHVSTEWPNSPGIWNSAQAAGWKRIVDAVHKEGGRMYCQLSGRVSHPEAPHQIASGEVSAALNCEYLFCPTEIPDPMKIVELFRIAALHAKDAGFDGVEIHGANGYLIHQFMDPSANQRTDKWGGSPENRARFLLEILKVVCEIWGPNVGLKINPGGGYNDMGFPLDETIASFGYLLNEVDKMGLAYVCILQYLDYFDTAKRGTPHDVWALEWVESGKYPAVFIGIPWISHPDLTRRVKAGKPLDNPLDGPHTHGGNFEPSIGYLDYPEATYD</sequence>
<dbReference type="InterPro" id="IPR045247">
    <property type="entry name" value="Oye-like"/>
</dbReference>
<dbReference type="InterPro" id="IPR013785">
    <property type="entry name" value="Aldolase_TIM"/>
</dbReference>
<protein>
    <recommendedName>
        <fullName evidence="1">NADH:flavin oxidoreductase/NADH oxidase N-terminal domain-containing protein</fullName>
    </recommendedName>
</protein>
<organism evidence="2 3">
    <name type="scientific">Mycena citricolor</name>
    <dbReference type="NCBI Taxonomy" id="2018698"/>
    <lineage>
        <taxon>Eukaryota</taxon>
        <taxon>Fungi</taxon>
        <taxon>Dikarya</taxon>
        <taxon>Basidiomycota</taxon>
        <taxon>Agaricomycotina</taxon>
        <taxon>Agaricomycetes</taxon>
        <taxon>Agaricomycetidae</taxon>
        <taxon>Agaricales</taxon>
        <taxon>Marasmiineae</taxon>
        <taxon>Mycenaceae</taxon>
        <taxon>Mycena</taxon>
    </lineage>
</organism>
<gene>
    <name evidence="2" type="ORF">MYCIT1_LOCUS7913</name>
</gene>
<evidence type="ECO:0000259" key="1">
    <source>
        <dbReference type="Pfam" id="PF00724"/>
    </source>
</evidence>
<dbReference type="PANTHER" id="PTHR22893:SF91">
    <property type="entry name" value="NADPH DEHYDROGENASE 2-RELATED"/>
    <property type="match status" value="1"/>
</dbReference>
<feature type="domain" description="NADH:flavin oxidoreductase/NADH oxidase N-terminal" evidence="1">
    <location>
        <begin position="17"/>
        <end position="196"/>
    </location>
</feature>
<dbReference type="Pfam" id="PF00724">
    <property type="entry name" value="Oxidored_FMN"/>
    <property type="match status" value="1"/>
</dbReference>
<accession>A0AAD2JWV4</accession>
<comment type="caution">
    <text evidence="2">The sequence shown here is derived from an EMBL/GenBank/DDBJ whole genome shotgun (WGS) entry which is preliminary data.</text>
</comment>
<proteinExistence type="predicted"/>
<keyword evidence="3" id="KW-1185">Reference proteome</keyword>
<dbReference type="PANTHER" id="PTHR22893">
    <property type="entry name" value="NADH OXIDOREDUCTASE-RELATED"/>
    <property type="match status" value="1"/>
</dbReference>